<name>A0A1G2PE88_9BACT</name>
<organism evidence="2 3">
    <name type="scientific">Candidatus Terrybacteria bacterium RIFCSPHIGHO2_01_FULL_43_35</name>
    <dbReference type="NCBI Taxonomy" id="1802361"/>
    <lineage>
        <taxon>Bacteria</taxon>
        <taxon>Candidatus Terryibacteriota</taxon>
    </lineage>
</organism>
<reference evidence="2 3" key="1">
    <citation type="journal article" date="2016" name="Nat. Commun.">
        <title>Thousands of microbial genomes shed light on interconnected biogeochemical processes in an aquifer system.</title>
        <authorList>
            <person name="Anantharaman K."/>
            <person name="Brown C.T."/>
            <person name="Hug L.A."/>
            <person name="Sharon I."/>
            <person name="Castelle C.J."/>
            <person name="Probst A.J."/>
            <person name="Thomas B.C."/>
            <person name="Singh A."/>
            <person name="Wilkins M.J."/>
            <person name="Karaoz U."/>
            <person name="Brodie E.L."/>
            <person name="Williams K.H."/>
            <person name="Hubbard S.S."/>
            <person name="Banfield J.F."/>
        </authorList>
    </citation>
    <scope>NUCLEOTIDE SEQUENCE [LARGE SCALE GENOMIC DNA]</scope>
</reference>
<dbReference type="Proteomes" id="UP000178869">
    <property type="component" value="Unassembled WGS sequence"/>
</dbReference>
<feature type="transmembrane region" description="Helical" evidence="1">
    <location>
        <begin position="20"/>
        <end position="39"/>
    </location>
</feature>
<keyword evidence="1" id="KW-1133">Transmembrane helix</keyword>
<evidence type="ECO:0000313" key="2">
    <source>
        <dbReference type="EMBL" id="OHA46646.1"/>
    </source>
</evidence>
<gene>
    <name evidence="2" type="ORF">A2828_01950</name>
</gene>
<dbReference type="AlphaFoldDB" id="A0A1G2PE88"/>
<feature type="transmembrane region" description="Helical" evidence="1">
    <location>
        <begin position="60"/>
        <end position="81"/>
    </location>
</feature>
<keyword evidence="1" id="KW-0812">Transmembrane</keyword>
<dbReference type="EMBL" id="MHSR01000013">
    <property type="protein sequence ID" value="OHA46646.1"/>
    <property type="molecule type" value="Genomic_DNA"/>
</dbReference>
<evidence type="ECO:0000256" key="1">
    <source>
        <dbReference type="SAM" id="Phobius"/>
    </source>
</evidence>
<sequence length="113" mass="12180">MVVLYLVTDWNLGGMPAEFIVVLLISTSVLDVHSTVLGVKRFGSSEIEGNPVARVLINKLGPVGGSLFLKSFLIPLVFINLYVGSSLLPLAALAIVFGLVATNNYLTIWHLKL</sequence>
<feature type="transmembrane region" description="Helical" evidence="1">
    <location>
        <begin position="87"/>
        <end position="106"/>
    </location>
</feature>
<evidence type="ECO:0000313" key="3">
    <source>
        <dbReference type="Proteomes" id="UP000178869"/>
    </source>
</evidence>
<keyword evidence="1" id="KW-0472">Membrane</keyword>
<evidence type="ECO:0008006" key="4">
    <source>
        <dbReference type="Google" id="ProtNLM"/>
    </source>
</evidence>
<protein>
    <recommendedName>
        <fullName evidence="4">DUF5658 domain-containing protein</fullName>
    </recommendedName>
</protein>
<comment type="caution">
    <text evidence="2">The sequence shown here is derived from an EMBL/GenBank/DDBJ whole genome shotgun (WGS) entry which is preliminary data.</text>
</comment>
<proteinExistence type="predicted"/>
<accession>A0A1G2PE88</accession>